<comment type="caution">
    <text evidence="1">The sequence shown here is derived from an EMBL/GenBank/DDBJ whole genome shotgun (WGS) entry which is preliminary data.</text>
</comment>
<proteinExistence type="predicted"/>
<organism evidence="1 2">
    <name type="scientific">Manganibacter manganicus</name>
    <dbReference type="NCBI Taxonomy" id="1873176"/>
    <lineage>
        <taxon>Bacteria</taxon>
        <taxon>Pseudomonadati</taxon>
        <taxon>Pseudomonadota</taxon>
        <taxon>Alphaproteobacteria</taxon>
        <taxon>Hyphomicrobiales</taxon>
        <taxon>Phyllobacteriaceae</taxon>
        <taxon>Manganibacter</taxon>
    </lineage>
</organism>
<name>A0A1V8RP24_9HYPH</name>
<keyword evidence="2" id="KW-1185">Reference proteome</keyword>
<evidence type="ECO:0000313" key="2">
    <source>
        <dbReference type="Proteomes" id="UP000191905"/>
    </source>
</evidence>
<sequence length="64" mass="7610">MSDIHPRCRFIVADSAGYRFPLRVVRETWHFIDTIEGEFNKSTRRHISRPITYTGPFNERGELE</sequence>
<dbReference type="EMBL" id="MDET01000023">
    <property type="protein sequence ID" value="OQM74918.1"/>
    <property type="molecule type" value="Genomic_DNA"/>
</dbReference>
<dbReference type="RefSeq" id="WP_080920456.1">
    <property type="nucleotide sequence ID" value="NZ_MDET01000023.1"/>
</dbReference>
<dbReference type="AlphaFoldDB" id="A0A1V8RP24"/>
<protein>
    <submittedName>
        <fullName evidence="1">Uncharacterized protein</fullName>
    </submittedName>
</protein>
<evidence type="ECO:0000313" key="1">
    <source>
        <dbReference type="EMBL" id="OQM74918.1"/>
    </source>
</evidence>
<gene>
    <name evidence="1" type="ORF">BFN67_04705</name>
</gene>
<accession>A0A1V8RP24</accession>
<dbReference type="STRING" id="1873176.BFN67_04705"/>
<reference evidence="1 2" key="1">
    <citation type="journal article" date="2016" name="Int. J. Syst. Evol. Microbiol.">
        <title>Pseudaminobacter manganicus sp. nov., isolated from sludge of a manganese mine.</title>
        <authorList>
            <person name="Li J."/>
            <person name="Huang J."/>
            <person name="Liao S."/>
            <person name="Wang G."/>
        </authorList>
    </citation>
    <scope>NUCLEOTIDE SEQUENCE [LARGE SCALE GENOMIC DNA]</scope>
    <source>
        <strain evidence="1 2">JH-7</strain>
    </source>
</reference>
<dbReference type="Proteomes" id="UP000191905">
    <property type="component" value="Unassembled WGS sequence"/>
</dbReference>